<comment type="caution">
    <text evidence="2">The sequence shown here is derived from an EMBL/GenBank/DDBJ whole genome shotgun (WGS) entry which is preliminary data.</text>
</comment>
<reference evidence="2" key="1">
    <citation type="journal article" date="2017" name="Gigascience">
        <title>The genome draft of coconut (Cocos nucifera).</title>
        <authorList>
            <person name="Xiao Y."/>
            <person name="Xu P."/>
            <person name="Fan H."/>
            <person name="Baudouin L."/>
            <person name="Xia W."/>
            <person name="Bocs S."/>
            <person name="Xu J."/>
            <person name="Li Q."/>
            <person name="Guo A."/>
            <person name="Zhou L."/>
            <person name="Li J."/>
            <person name="Wu Y."/>
            <person name="Ma Z."/>
            <person name="Armero A."/>
            <person name="Issali A.E."/>
            <person name="Liu N."/>
            <person name="Peng M."/>
            <person name="Yang Y."/>
        </authorList>
    </citation>
    <scope>NUCLEOTIDE SEQUENCE</scope>
    <source>
        <tissue evidence="2">Spear leaf of Hainan Tall coconut</tissue>
    </source>
</reference>
<feature type="transmembrane region" description="Helical" evidence="1">
    <location>
        <begin position="46"/>
        <end position="69"/>
    </location>
</feature>
<sequence length="303" mass="34365">MRTLSREKAAGDCECRRAITFCGQIISKIHSYNKSGHQDDPSHQPILGFPVLFVTMVILILDMVFLFMTSGRDPGMVPRNLRPPEADEAFDMTTPSMEWISGRTPHLRLPRTREVLVDGFSVKTTYENFRYRYDKKENPYNKGALENFKELFFSKIPPSMNDFRSWVMEDTAEIGPCSPNIGMDITNPMGGNDREMGSKPDGNSPIPRMLQNLDYNAISENLDCKDRHQDDAVDPLALHMIQETTDQEPRESDHICREADGAAVIQWVDKEVVEMVVDDRDDKESCSNGTSAPIDHVVHMPPI</sequence>
<evidence type="ECO:0000313" key="2">
    <source>
        <dbReference type="EMBL" id="KAG1338277.1"/>
    </source>
</evidence>
<name>A0A8K0I5W4_COCNU</name>
<keyword evidence="1" id="KW-0472">Membrane</keyword>
<evidence type="ECO:0000313" key="3">
    <source>
        <dbReference type="Proteomes" id="UP000797356"/>
    </source>
</evidence>
<keyword evidence="3" id="KW-1185">Reference proteome</keyword>
<proteinExistence type="predicted"/>
<dbReference type="EMBL" id="CM017875">
    <property type="protein sequence ID" value="KAG1338277.1"/>
    <property type="molecule type" value="Genomic_DNA"/>
</dbReference>
<accession>A0A8K0I5W4</accession>
<keyword evidence="1" id="KW-1133">Transmembrane helix</keyword>
<evidence type="ECO:0000256" key="1">
    <source>
        <dbReference type="SAM" id="Phobius"/>
    </source>
</evidence>
<protein>
    <submittedName>
        <fullName evidence="2">S-acyltransferase</fullName>
    </submittedName>
</protein>
<reference evidence="2" key="2">
    <citation type="submission" date="2019-07" db="EMBL/GenBank/DDBJ databases">
        <authorList>
            <person name="Yang Y."/>
            <person name="Bocs S."/>
            <person name="Baudouin L."/>
        </authorList>
    </citation>
    <scope>NUCLEOTIDE SEQUENCE</scope>
    <source>
        <tissue evidence="2">Spear leaf of Hainan Tall coconut</tissue>
    </source>
</reference>
<gene>
    <name evidence="2" type="ORF">COCNU_04G005830</name>
</gene>
<dbReference type="AlphaFoldDB" id="A0A8K0I5W4"/>
<dbReference type="OrthoDB" id="4096362at2759"/>
<dbReference type="Proteomes" id="UP000797356">
    <property type="component" value="Chromosome 4"/>
</dbReference>
<keyword evidence="1" id="KW-0812">Transmembrane</keyword>
<organism evidence="2 3">
    <name type="scientific">Cocos nucifera</name>
    <name type="common">Coconut palm</name>
    <dbReference type="NCBI Taxonomy" id="13894"/>
    <lineage>
        <taxon>Eukaryota</taxon>
        <taxon>Viridiplantae</taxon>
        <taxon>Streptophyta</taxon>
        <taxon>Embryophyta</taxon>
        <taxon>Tracheophyta</taxon>
        <taxon>Spermatophyta</taxon>
        <taxon>Magnoliopsida</taxon>
        <taxon>Liliopsida</taxon>
        <taxon>Arecaceae</taxon>
        <taxon>Arecoideae</taxon>
        <taxon>Cocoseae</taxon>
        <taxon>Attaleinae</taxon>
        <taxon>Cocos</taxon>
    </lineage>
</organism>